<dbReference type="KEGG" id="pcy:PCYB_002210"/>
<name>K6VJ96_PLACD</name>
<dbReference type="EMBL" id="DF157197">
    <property type="protein sequence ID" value="GAB69472.1"/>
    <property type="molecule type" value="Genomic_DNA"/>
</dbReference>
<gene>
    <name evidence="1" type="ORF">PCYB_002210</name>
</gene>
<dbReference type="GeneID" id="14696013"/>
<accession>K6VJ96</accession>
<sequence length="73" mass="8416">ECAIGHNQLNSSGNSPLMWAIQNKHCGAVKEQRIYHCGKKKNELHENMRKDLLQMSLLKDEYQLSAHVKNKIN</sequence>
<organism evidence="1 2">
    <name type="scientific">Plasmodium cynomolgi (strain B)</name>
    <dbReference type="NCBI Taxonomy" id="1120755"/>
    <lineage>
        <taxon>Eukaryota</taxon>
        <taxon>Sar</taxon>
        <taxon>Alveolata</taxon>
        <taxon>Apicomplexa</taxon>
        <taxon>Aconoidasida</taxon>
        <taxon>Haemosporida</taxon>
        <taxon>Plasmodiidae</taxon>
        <taxon>Plasmodium</taxon>
        <taxon>Plasmodium (Plasmodium)</taxon>
    </lineage>
</organism>
<dbReference type="OrthoDB" id="46564at2759"/>
<dbReference type="RefSeq" id="XP_004227690.1">
    <property type="nucleotide sequence ID" value="XM_004227642.1"/>
</dbReference>
<reference evidence="1 2" key="1">
    <citation type="journal article" date="2012" name="Nat. Genet.">
        <title>Plasmodium cynomolgi genome sequences provide insight into Plasmodium vivax and the monkey malaria clade.</title>
        <authorList>
            <person name="Tachibana S."/>
            <person name="Sullivan S.A."/>
            <person name="Kawai S."/>
            <person name="Nakamura S."/>
            <person name="Kim H.R."/>
            <person name="Goto N."/>
            <person name="Arisue N."/>
            <person name="Palacpac N.M.Q."/>
            <person name="Honma H."/>
            <person name="Yagi M."/>
            <person name="Tougan T."/>
            <person name="Katakai Y."/>
            <person name="Kaneko O."/>
            <person name="Mita T."/>
            <person name="Kita K."/>
            <person name="Yasutomi Y."/>
            <person name="Sutton P.L."/>
            <person name="Shakhbatyan R."/>
            <person name="Horii T."/>
            <person name="Yasunaga T."/>
            <person name="Barnwell J.W."/>
            <person name="Escalante A.A."/>
            <person name="Carlton J.M."/>
            <person name="Tanabe K."/>
        </authorList>
    </citation>
    <scope>NUCLEOTIDE SEQUENCE [LARGE SCALE GENOMIC DNA]</scope>
    <source>
        <strain evidence="1 2">B</strain>
    </source>
</reference>
<keyword evidence="2" id="KW-1185">Reference proteome</keyword>
<proteinExistence type="predicted"/>
<feature type="non-terminal residue" evidence="1">
    <location>
        <position position="1"/>
    </location>
</feature>
<dbReference type="AlphaFoldDB" id="K6VJ96"/>
<protein>
    <submittedName>
        <fullName evidence="1">Uncharacterized protein</fullName>
    </submittedName>
</protein>
<evidence type="ECO:0000313" key="2">
    <source>
        <dbReference type="Proteomes" id="UP000006319"/>
    </source>
</evidence>
<dbReference type="VEuPathDB" id="PlasmoDB:PCYB_002210"/>
<evidence type="ECO:0000313" key="1">
    <source>
        <dbReference type="EMBL" id="GAB69472.1"/>
    </source>
</evidence>
<dbReference type="Proteomes" id="UP000006319">
    <property type="component" value="Unassembled WGS sequence"/>
</dbReference>